<organism evidence="1">
    <name type="scientific">marine metagenome</name>
    <dbReference type="NCBI Taxonomy" id="408172"/>
    <lineage>
        <taxon>unclassified sequences</taxon>
        <taxon>metagenomes</taxon>
        <taxon>ecological metagenomes</taxon>
    </lineage>
</organism>
<dbReference type="AlphaFoldDB" id="A0A382TEQ3"/>
<proteinExistence type="predicted"/>
<name>A0A382TEQ3_9ZZZZ</name>
<accession>A0A382TEQ3</accession>
<sequence>MKNAKTDNFTPEQLLDLCLDLIGPIEVSDETREVLVEHVSSNGILDLSDGQDKQKADQRVAELLS</sequence>
<dbReference type="EMBL" id="UINC01135993">
    <property type="protein sequence ID" value="SVD20483.1"/>
    <property type="molecule type" value="Genomic_DNA"/>
</dbReference>
<evidence type="ECO:0000313" key="1">
    <source>
        <dbReference type="EMBL" id="SVD20483.1"/>
    </source>
</evidence>
<feature type="non-terminal residue" evidence="1">
    <location>
        <position position="65"/>
    </location>
</feature>
<gene>
    <name evidence="1" type="ORF">METZ01_LOCUS373337</name>
</gene>
<reference evidence="1" key="1">
    <citation type="submission" date="2018-05" db="EMBL/GenBank/DDBJ databases">
        <authorList>
            <person name="Lanie J.A."/>
            <person name="Ng W.-L."/>
            <person name="Kazmierczak K.M."/>
            <person name="Andrzejewski T.M."/>
            <person name="Davidsen T.M."/>
            <person name="Wayne K.J."/>
            <person name="Tettelin H."/>
            <person name="Glass J.I."/>
            <person name="Rusch D."/>
            <person name="Podicherti R."/>
            <person name="Tsui H.-C.T."/>
            <person name="Winkler M.E."/>
        </authorList>
    </citation>
    <scope>NUCLEOTIDE SEQUENCE</scope>
</reference>
<protein>
    <submittedName>
        <fullName evidence="1">Uncharacterized protein</fullName>
    </submittedName>
</protein>